<feature type="compositionally biased region" description="Pro residues" evidence="1">
    <location>
        <begin position="359"/>
        <end position="371"/>
    </location>
</feature>
<keyword evidence="4" id="KW-1185">Reference proteome</keyword>
<keyword evidence="2" id="KW-1133">Transmembrane helix</keyword>
<name>A0A8H5MC87_9AGAR</name>
<keyword evidence="2" id="KW-0472">Membrane</keyword>
<proteinExistence type="predicted"/>
<evidence type="ECO:0000313" key="3">
    <source>
        <dbReference type="EMBL" id="KAF5389165.1"/>
    </source>
</evidence>
<accession>A0A8H5MC87</accession>
<comment type="caution">
    <text evidence="3">The sequence shown here is derived from an EMBL/GenBank/DDBJ whole genome shotgun (WGS) entry which is preliminary data.</text>
</comment>
<evidence type="ECO:0000256" key="2">
    <source>
        <dbReference type="SAM" id="Phobius"/>
    </source>
</evidence>
<organism evidence="3 4">
    <name type="scientific">Collybiopsis confluens</name>
    <dbReference type="NCBI Taxonomy" id="2823264"/>
    <lineage>
        <taxon>Eukaryota</taxon>
        <taxon>Fungi</taxon>
        <taxon>Dikarya</taxon>
        <taxon>Basidiomycota</taxon>
        <taxon>Agaricomycotina</taxon>
        <taxon>Agaricomycetes</taxon>
        <taxon>Agaricomycetidae</taxon>
        <taxon>Agaricales</taxon>
        <taxon>Marasmiineae</taxon>
        <taxon>Omphalotaceae</taxon>
        <taxon>Collybiopsis</taxon>
    </lineage>
</organism>
<dbReference type="AlphaFoldDB" id="A0A8H5MC87"/>
<feature type="transmembrane region" description="Helical" evidence="2">
    <location>
        <begin position="236"/>
        <end position="254"/>
    </location>
</feature>
<evidence type="ECO:0000313" key="4">
    <source>
        <dbReference type="Proteomes" id="UP000518752"/>
    </source>
</evidence>
<feature type="region of interest" description="Disordered" evidence="1">
    <location>
        <begin position="352"/>
        <end position="379"/>
    </location>
</feature>
<gene>
    <name evidence="3" type="ORF">D9757_004974</name>
</gene>
<reference evidence="3 4" key="1">
    <citation type="journal article" date="2020" name="ISME J.">
        <title>Uncovering the hidden diversity of litter-decomposition mechanisms in mushroom-forming fungi.</title>
        <authorList>
            <person name="Floudas D."/>
            <person name="Bentzer J."/>
            <person name="Ahren D."/>
            <person name="Johansson T."/>
            <person name="Persson P."/>
            <person name="Tunlid A."/>
        </authorList>
    </citation>
    <scope>NUCLEOTIDE SEQUENCE [LARGE SCALE GENOMIC DNA]</scope>
    <source>
        <strain evidence="3 4">CBS 406.79</strain>
    </source>
</reference>
<sequence length="379" mass="42243">MSISYENSIDYLSSLFRDELKPPLIMLTLEILLFGAYTVIFGLYLYLQVQHKGRQRYYQASILLLFLLGSAAVPVSICNFVQVCLGTMSMVTTEFNADTIPILSRSNSLQFALRAIYTVANAVADALLLYRCYIVWASRKWVILGPGVIAAINTIMAIVNLFWLWKLDPGNTFLFTAASSDLSRKAFYIFLGSNLVANLLLTGLIAGRLWHISHCSQRYLGGDPFHWKRMNRMIRLILESGVIYPIALLAYILSSTISNRSEITEPLLTMVVGIAPTIMMVRLDLGRSIESASGSAGNSSASDLETQPLSPVVQESRDIDILHRPNHDQTREAGAPTATIFFASNLPPSLPQKYHPIPDRFPNPPSVPLNPLPQKYRMN</sequence>
<feature type="transmembrane region" description="Helical" evidence="2">
    <location>
        <begin position="111"/>
        <end position="130"/>
    </location>
</feature>
<dbReference type="Proteomes" id="UP000518752">
    <property type="component" value="Unassembled WGS sequence"/>
</dbReference>
<dbReference type="EMBL" id="JAACJN010000024">
    <property type="protein sequence ID" value="KAF5389165.1"/>
    <property type="molecule type" value="Genomic_DNA"/>
</dbReference>
<evidence type="ECO:0000256" key="1">
    <source>
        <dbReference type="SAM" id="MobiDB-lite"/>
    </source>
</evidence>
<feature type="transmembrane region" description="Helical" evidence="2">
    <location>
        <begin position="185"/>
        <end position="210"/>
    </location>
</feature>
<feature type="transmembrane region" description="Helical" evidence="2">
    <location>
        <begin position="58"/>
        <end position="91"/>
    </location>
</feature>
<dbReference type="OrthoDB" id="3226582at2759"/>
<feature type="transmembrane region" description="Helical" evidence="2">
    <location>
        <begin position="142"/>
        <end position="165"/>
    </location>
</feature>
<keyword evidence="2" id="KW-0812">Transmembrane</keyword>
<protein>
    <submittedName>
        <fullName evidence="3">Uncharacterized protein</fullName>
    </submittedName>
</protein>
<feature type="transmembrane region" description="Helical" evidence="2">
    <location>
        <begin position="24"/>
        <end position="46"/>
    </location>
</feature>